<keyword evidence="17" id="KW-0732">Signal</keyword>
<dbReference type="Gene3D" id="1.10.287.130">
    <property type="match status" value="1"/>
</dbReference>
<proteinExistence type="predicted"/>
<dbReference type="RefSeq" id="WP_111630535.1">
    <property type="nucleotide sequence ID" value="NZ_QLMC01000006.1"/>
</dbReference>
<dbReference type="InterPro" id="IPR009057">
    <property type="entry name" value="Homeodomain-like_sf"/>
</dbReference>
<dbReference type="CDD" id="cd00082">
    <property type="entry name" value="HisKA"/>
    <property type="match status" value="1"/>
</dbReference>
<evidence type="ECO:0000313" key="21">
    <source>
        <dbReference type="EMBL" id="RAJ92992.1"/>
    </source>
</evidence>
<dbReference type="Gene3D" id="3.40.50.2300">
    <property type="match status" value="1"/>
</dbReference>
<keyword evidence="12" id="KW-0238">DNA-binding</keyword>
<dbReference type="SUPFAM" id="SSF46689">
    <property type="entry name" value="Homeodomain-like"/>
    <property type="match status" value="1"/>
</dbReference>
<keyword evidence="9" id="KW-0067">ATP-binding</keyword>
<feature type="domain" description="HTH araC/xylS-type" evidence="18">
    <location>
        <begin position="925"/>
        <end position="1024"/>
    </location>
</feature>
<dbReference type="SUPFAM" id="SSF47384">
    <property type="entry name" value="Homodimeric domain of signal transducing histidine kinase"/>
    <property type="match status" value="1"/>
</dbReference>
<dbReference type="OrthoDB" id="914334at2"/>
<dbReference type="GO" id="GO:0005886">
    <property type="term" value="C:plasma membrane"/>
    <property type="evidence" value="ECO:0007669"/>
    <property type="project" value="UniProtKB-SubCell"/>
</dbReference>
<dbReference type="SUPFAM" id="SSF55874">
    <property type="entry name" value="ATPase domain of HSP90 chaperone/DNA topoisomerase II/histidine kinase"/>
    <property type="match status" value="1"/>
</dbReference>
<feature type="signal peptide" evidence="17">
    <location>
        <begin position="1"/>
        <end position="20"/>
    </location>
</feature>
<evidence type="ECO:0000256" key="14">
    <source>
        <dbReference type="ARBA" id="ARBA00023163"/>
    </source>
</evidence>
<dbReference type="InterPro" id="IPR018060">
    <property type="entry name" value="HTH_AraC"/>
</dbReference>
<keyword evidence="13" id="KW-0472">Membrane</keyword>
<dbReference type="PANTHER" id="PTHR43547:SF2">
    <property type="entry name" value="HYBRID SIGNAL TRANSDUCTION HISTIDINE KINASE C"/>
    <property type="match status" value="1"/>
</dbReference>
<dbReference type="Proteomes" id="UP000248790">
    <property type="component" value="Unassembled WGS sequence"/>
</dbReference>
<protein>
    <recommendedName>
        <fullName evidence="3">histidine kinase</fullName>
        <ecNumber evidence="3">2.7.13.3</ecNumber>
    </recommendedName>
</protein>
<evidence type="ECO:0000256" key="7">
    <source>
        <dbReference type="ARBA" id="ARBA00022741"/>
    </source>
</evidence>
<organism evidence="21 22">
    <name type="scientific">Larkinella arboricola</name>
    <dbReference type="NCBI Taxonomy" id="643671"/>
    <lineage>
        <taxon>Bacteria</taxon>
        <taxon>Pseudomonadati</taxon>
        <taxon>Bacteroidota</taxon>
        <taxon>Cytophagia</taxon>
        <taxon>Cytophagales</taxon>
        <taxon>Spirosomataceae</taxon>
        <taxon>Larkinella</taxon>
    </lineage>
</organism>
<dbReference type="InterPro" id="IPR018062">
    <property type="entry name" value="HTH_AraC-typ_CS"/>
</dbReference>
<dbReference type="FunFam" id="3.30.565.10:FF:000023">
    <property type="entry name" value="PAS domain-containing sensor histidine kinase"/>
    <property type="match status" value="1"/>
</dbReference>
<name>A0A327WQ76_LARAB</name>
<dbReference type="InterPro" id="IPR003661">
    <property type="entry name" value="HisK_dim/P_dom"/>
</dbReference>
<dbReference type="InterPro" id="IPR011006">
    <property type="entry name" value="CheY-like_superfamily"/>
</dbReference>
<dbReference type="CDD" id="cd16922">
    <property type="entry name" value="HATPase_EvgS-ArcB-TorS-like"/>
    <property type="match status" value="1"/>
</dbReference>
<evidence type="ECO:0000256" key="5">
    <source>
        <dbReference type="ARBA" id="ARBA00022553"/>
    </source>
</evidence>
<dbReference type="GO" id="GO:0043565">
    <property type="term" value="F:sequence-specific DNA binding"/>
    <property type="evidence" value="ECO:0007669"/>
    <property type="project" value="InterPro"/>
</dbReference>
<sequence>MSSICSVLRNCLLFALLSGASLRAQQIMPARLEQYTPPANINFNTFGATQDHRGNLWFATNDGVVRFDGRYFKVFHDPVFKQGDDYFHVVPSPDGRIWCKLGRGNGLSYIDPQQDKIIRIPDTTRVVREFLAVRSSNYLFAAADSTLWIGQRGTGLLHFNPRTYAVEQVFSQEGEGVRWITQDRQGTIWFTTNLAVYAYDPPTRRLKRYREGLGPPGPVSKELRAIGIHARADGSILVGLPSEVDVIHPASGHIDRLVLTPSRFHADQTVRDFFDDGQGNTYFKNHTSCFRYTRQGQLQQLEFSDLRHRVYFLYPGRDHRLWVTAGQTLLAYDLTRIHAIPSLNLIDVVVNQDRLEEASTNHYLVRDSLGHPTLTVQDGDLISLRVSPFIQSLAHAFRIRLEGHDQNWNVVEDAVNQVAYQLSAGRYTLVLNAYTKPSGWARHVSTMTIIVRPLFWKTGWFWVLVLAVVGLVSGTLLQGGRRRQKLRRELSRREFEAATLRELDELKSRFFTNITHELRTPLTLILNAAEHINPSRLAESDQNRLQSIRNNAHQLMRLINQTLDMAKLDAGKLDHREQVGDPVAFVGQVVDQFRGLAQHRQINLDWITQSENSSLYRFDADSLGKITYNLLSNALKFTSAEGVVRIDCWMTDQHVLWLRVADTGMGIPAEHLARLFDRFYQVDSSSTRAYSGTGIGLALVKELTQWLGGTIEVESSVGRGSVFTLTLPLIPATEADQATVDEPNGFFQQTSLPATPPVLKAIPDQAFPQEASWPLVLVVEDNPELRLFLKESLMAHYRVITADNGRQGLEQALAEVPDLIVSDVMMPELDGYELVERLKADERTSHIPIVLLTARSSYDSRLKGLGAGADDYLSKPFSVEELILRIGNSLRTRQNWQRQLTSEKKTGQAEQSPNPRLEKEERFLARLRTQILAHLTDEQVDVDWLSQQAGMSRAQLHRKLTALTNMNTTSFIHSVRMSQAVVLLQEGKLNVAQVAQALGYNSQSYFSKLFQEHYGYPPSKHNAL</sequence>
<feature type="region of interest" description="Disordered" evidence="16">
    <location>
        <begin position="899"/>
        <end position="919"/>
    </location>
</feature>
<keyword evidence="7" id="KW-0547">Nucleotide-binding</keyword>
<dbReference type="SMART" id="SM00342">
    <property type="entry name" value="HTH_ARAC"/>
    <property type="match status" value="1"/>
</dbReference>
<keyword evidence="14" id="KW-0804">Transcription</keyword>
<dbReference type="AlphaFoldDB" id="A0A327WQ76"/>
<reference evidence="21 22" key="1">
    <citation type="submission" date="2018-06" db="EMBL/GenBank/DDBJ databases">
        <title>Genomic Encyclopedia of Archaeal and Bacterial Type Strains, Phase II (KMG-II): from individual species to whole genera.</title>
        <authorList>
            <person name="Goeker M."/>
        </authorList>
    </citation>
    <scope>NUCLEOTIDE SEQUENCE [LARGE SCALE GENOMIC DNA]</scope>
    <source>
        <strain evidence="21 22">DSM 21851</strain>
    </source>
</reference>
<dbReference type="Gene3D" id="1.10.10.60">
    <property type="entry name" value="Homeodomain-like"/>
    <property type="match status" value="1"/>
</dbReference>
<dbReference type="Pfam" id="PF00072">
    <property type="entry name" value="Response_reg"/>
    <property type="match status" value="1"/>
</dbReference>
<evidence type="ECO:0000256" key="10">
    <source>
        <dbReference type="ARBA" id="ARBA00023012"/>
    </source>
</evidence>
<keyword evidence="11" id="KW-0805">Transcription regulation</keyword>
<keyword evidence="5 15" id="KW-0597">Phosphoprotein</keyword>
<dbReference type="Gene3D" id="2.60.40.10">
    <property type="entry name" value="Immunoglobulins"/>
    <property type="match status" value="1"/>
</dbReference>
<dbReference type="PROSITE" id="PS50110">
    <property type="entry name" value="RESPONSE_REGULATORY"/>
    <property type="match status" value="1"/>
</dbReference>
<comment type="caution">
    <text evidence="21">The sequence shown here is derived from an EMBL/GenBank/DDBJ whole genome shotgun (WGS) entry which is preliminary data.</text>
</comment>
<dbReference type="InterPro" id="IPR036097">
    <property type="entry name" value="HisK_dim/P_sf"/>
</dbReference>
<evidence type="ECO:0000313" key="22">
    <source>
        <dbReference type="Proteomes" id="UP000248790"/>
    </source>
</evidence>
<evidence type="ECO:0000256" key="6">
    <source>
        <dbReference type="ARBA" id="ARBA00022679"/>
    </source>
</evidence>
<dbReference type="InterPro" id="IPR005467">
    <property type="entry name" value="His_kinase_dom"/>
</dbReference>
<dbReference type="Pfam" id="PF12833">
    <property type="entry name" value="HTH_18"/>
    <property type="match status" value="1"/>
</dbReference>
<feature type="domain" description="Response regulatory" evidence="20">
    <location>
        <begin position="775"/>
        <end position="890"/>
    </location>
</feature>
<keyword evidence="10" id="KW-0902">Two-component regulatory system</keyword>
<evidence type="ECO:0000256" key="16">
    <source>
        <dbReference type="SAM" id="MobiDB-lite"/>
    </source>
</evidence>
<evidence type="ECO:0000259" key="18">
    <source>
        <dbReference type="PROSITE" id="PS01124"/>
    </source>
</evidence>
<evidence type="ECO:0000259" key="20">
    <source>
        <dbReference type="PROSITE" id="PS50110"/>
    </source>
</evidence>
<gene>
    <name evidence="21" type="ORF">LX87_04504</name>
</gene>
<dbReference type="SMART" id="SM00387">
    <property type="entry name" value="HATPase_c"/>
    <property type="match status" value="1"/>
</dbReference>
<evidence type="ECO:0000256" key="9">
    <source>
        <dbReference type="ARBA" id="ARBA00022840"/>
    </source>
</evidence>
<evidence type="ECO:0000256" key="2">
    <source>
        <dbReference type="ARBA" id="ARBA00004236"/>
    </source>
</evidence>
<keyword evidence="4" id="KW-1003">Cell membrane</keyword>
<evidence type="ECO:0000256" key="15">
    <source>
        <dbReference type="PROSITE-ProRule" id="PRU00169"/>
    </source>
</evidence>
<dbReference type="PROSITE" id="PS00041">
    <property type="entry name" value="HTH_ARAC_FAMILY_1"/>
    <property type="match status" value="1"/>
</dbReference>
<keyword evidence="22" id="KW-1185">Reference proteome</keyword>
<keyword evidence="6" id="KW-0808">Transferase</keyword>
<evidence type="ECO:0000256" key="3">
    <source>
        <dbReference type="ARBA" id="ARBA00012438"/>
    </source>
</evidence>
<accession>A0A327WQ76</accession>
<evidence type="ECO:0000256" key="17">
    <source>
        <dbReference type="SAM" id="SignalP"/>
    </source>
</evidence>
<feature type="domain" description="Histidine kinase" evidence="19">
    <location>
        <begin position="513"/>
        <end position="731"/>
    </location>
</feature>
<dbReference type="Pfam" id="PF00512">
    <property type="entry name" value="HisKA"/>
    <property type="match status" value="1"/>
</dbReference>
<comment type="subcellular location">
    <subcellularLocation>
        <location evidence="2">Cell membrane</location>
    </subcellularLocation>
</comment>
<feature type="modified residue" description="4-aspartylphosphate" evidence="15">
    <location>
        <position position="823"/>
    </location>
</feature>
<dbReference type="InterPro" id="IPR013783">
    <property type="entry name" value="Ig-like_fold"/>
</dbReference>
<evidence type="ECO:0000256" key="8">
    <source>
        <dbReference type="ARBA" id="ARBA00022777"/>
    </source>
</evidence>
<dbReference type="SUPFAM" id="SSF52172">
    <property type="entry name" value="CheY-like"/>
    <property type="match status" value="1"/>
</dbReference>
<comment type="catalytic activity">
    <reaction evidence="1">
        <text>ATP + protein L-histidine = ADP + protein N-phospho-L-histidine.</text>
        <dbReference type="EC" id="2.7.13.3"/>
    </reaction>
</comment>
<dbReference type="InterPro" id="IPR003594">
    <property type="entry name" value="HATPase_dom"/>
</dbReference>
<dbReference type="GO" id="GO:0000155">
    <property type="term" value="F:phosphorelay sensor kinase activity"/>
    <property type="evidence" value="ECO:0007669"/>
    <property type="project" value="InterPro"/>
</dbReference>
<dbReference type="GO" id="GO:0005524">
    <property type="term" value="F:ATP binding"/>
    <property type="evidence" value="ECO:0007669"/>
    <property type="project" value="UniProtKB-KW"/>
</dbReference>
<dbReference type="SMART" id="SM00448">
    <property type="entry name" value="REC"/>
    <property type="match status" value="1"/>
</dbReference>
<dbReference type="InterPro" id="IPR036890">
    <property type="entry name" value="HATPase_C_sf"/>
</dbReference>
<dbReference type="PROSITE" id="PS01124">
    <property type="entry name" value="HTH_ARAC_FAMILY_2"/>
    <property type="match status" value="1"/>
</dbReference>
<dbReference type="Gene3D" id="2.130.10.10">
    <property type="entry name" value="YVTN repeat-like/Quinoprotein amine dehydrogenase"/>
    <property type="match status" value="1"/>
</dbReference>
<dbReference type="PANTHER" id="PTHR43547">
    <property type="entry name" value="TWO-COMPONENT HISTIDINE KINASE"/>
    <property type="match status" value="1"/>
</dbReference>
<evidence type="ECO:0000256" key="11">
    <source>
        <dbReference type="ARBA" id="ARBA00023015"/>
    </source>
</evidence>
<keyword evidence="8 21" id="KW-0418">Kinase</keyword>
<dbReference type="Pfam" id="PF02518">
    <property type="entry name" value="HATPase_c"/>
    <property type="match status" value="1"/>
</dbReference>
<dbReference type="InterPro" id="IPR015943">
    <property type="entry name" value="WD40/YVTN_repeat-like_dom_sf"/>
</dbReference>
<dbReference type="Gene3D" id="3.30.565.10">
    <property type="entry name" value="Histidine kinase-like ATPase, C-terminal domain"/>
    <property type="match status" value="1"/>
</dbReference>
<evidence type="ECO:0000256" key="4">
    <source>
        <dbReference type="ARBA" id="ARBA00022475"/>
    </source>
</evidence>
<dbReference type="EC" id="2.7.13.3" evidence="3"/>
<evidence type="ECO:0000256" key="1">
    <source>
        <dbReference type="ARBA" id="ARBA00000085"/>
    </source>
</evidence>
<evidence type="ECO:0000256" key="13">
    <source>
        <dbReference type="ARBA" id="ARBA00023136"/>
    </source>
</evidence>
<evidence type="ECO:0000256" key="12">
    <source>
        <dbReference type="ARBA" id="ARBA00023125"/>
    </source>
</evidence>
<dbReference type="SUPFAM" id="SSF63829">
    <property type="entry name" value="Calcium-dependent phosphotriesterase"/>
    <property type="match status" value="1"/>
</dbReference>
<dbReference type="EMBL" id="QLMC01000006">
    <property type="protein sequence ID" value="RAJ92992.1"/>
    <property type="molecule type" value="Genomic_DNA"/>
</dbReference>
<dbReference type="PROSITE" id="PS50109">
    <property type="entry name" value="HIS_KIN"/>
    <property type="match status" value="1"/>
</dbReference>
<dbReference type="GO" id="GO:0003700">
    <property type="term" value="F:DNA-binding transcription factor activity"/>
    <property type="evidence" value="ECO:0007669"/>
    <property type="project" value="InterPro"/>
</dbReference>
<dbReference type="PRINTS" id="PR00344">
    <property type="entry name" value="BCTRLSENSOR"/>
</dbReference>
<dbReference type="SMART" id="SM00388">
    <property type="entry name" value="HisKA"/>
    <property type="match status" value="1"/>
</dbReference>
<evidence type="ECO:0000259" key="19">
    <source>
        <dbReference type="PROSITE" id="PS50109"/>
    </source>
</evidence>
<dbReference type="InterPro" id="IPR001789">
    <property type="entry name" value="Sig_transdc_resp-reg_receiver"/>
</dbReference>
<feature type="chain" id="PRO_5016363567" description="histidine kinase" evidence="17">
    <location>
        <begin position="21"/>
        <end position="1024"/>
    </location>
</feature>
<dbReference type="InterPro" id="IPR004358">
    <property type="entry name" value="Sig_transdc_His_kin-like_C"/>
</dbReference>